<protein>
    <recommendedName>
        <fullName evidence="10">Fluoride-specific ion channel FluC</fullName>
    </recommendedName>
</protein>
<dbReference type="Proteomes" id="UP000321798">
    <property type="component" value="Unassembled WGS sequence"/>
</dbReference>
<feature type="transmembrane region" description="Helical" evidence="10">
    <location>
        <begin position="111"/>
        <end position="133"/>
    </location>
</feature>
<dbReference type="GO" id="GO:0005886">
    <property type="term" value="C:plasma membrane"/>
    <property type="evidence" value="ECO:0007669"/>
    <property type="project" value="UniProtKB-SubCell"/>
</dbReference>
<evidence type="ECO:0000313" key="12">
    <source>
        <dbReference type="Proteomes" id="UP000321798"/>
    </source>
</evidence>
<evidence type="ECO:0000256" key="6">
    <source>
        <dbReference type="ARBA" id="ARBA00023303"/>
    </source>
</evidence>
<reference evidence="11 12" key="1">
    <citation type="submission" date="2019-07" db="EMBL/GenBank/DDBJ databases">
        <title>Whole genome shotgun sequence of Cellulomonas soli NBRC 109434.</title>
        <authorList>
            <person name="Hosoyama A."/>
            <person name="Uohara A."/>
            <person name="Ohji S."/>
            <person name="Ichikawa N."/>
        </authorList>
    </citation>
    <scope>NUCLEOTIDE SEQUENCE [LARGE SCALE GENOMIC DNA]</scope>
    <source>
        <strain evidence="11 12">NBRC 109434</strain>
    </source>
</reference>
<sequence>MTTRPAHLTPSLILLVGLGGAAGTGARYALTSAVPPVDGGWPTATFVENLVGAFLLGLLLELLVRRGPESSGTRRLRLALGTGVLGGFTTFSTLAIEVERLGAAGHVGTGLAYGLVSVVLGFLAALLGVLAGARHHSWRAARLRLDPDVAGPVGPTAAGGVEEDAR</sequence>
<dbReference type="AlphaFoldDB" id="A0A512PGF3"/>
<dbReference type="GO" id="GO:0046872">
    <property type="term" value="F:metal ion binding"/>
    <property type="evidence" value="ECO:0007669"/>
    <property type="project" value="UniProtKB-KW"/>
</dbReference>
<comment type="function">
    <text evidence="9 10">Fluoride-specific ion channel. Important for reducing fluoride concentration in the cell, thus reducing its toxicity.</text>
</comment>
<dbReference type="HAMAP" id="MF_00454">
    <property type="entry name" value="FluC"/>
    <property type="match status" value="1"/>
</dbReference>
<dbReference type="GO" id="GO:0062054">
    <property type="term" value="F:fluoride channel activity"/>
    <property type="evidence" value="ECO:0007669"/>
    <property type="project" value="UniProtKB-UniRule"/>
</dbReference>
<evidence type="ECO:0000256" key="5">
    <source>
        <dbReference type="ARBA" id="ARBA00023136"/>
    </source>
</evidence>
<proteinExistence type="inferred from homology"/>
<keyword evidence="10" id="KW-0479">Metal-binding</keyword>
<dbReference type="Pfam" id="PF02537">
    <property type="entry name" value="CRCB"/>
    <property type="match status" value="1"/>
</dbReference>
<dbReference type="PANTHER" id="PTHR28259">
    <property type="entry name" value="FLUORIDE EXPORT PROTEIN 1-RELATED"/>
    <property type="match status" value="1"/>
</dbReference>
<keyword evidence="2 10" id="KW-1003">Cell membrane</keyword>
<evidence type="ECO:0000256" key="2">
    <source>
        <dbReference type="ARBA" id="ARBA00022475"/>
    </source>
</evidence>
<keyword evidence="12" id="KW-1185">Reference proteome</keyword>
<keyword evidence="10" id="KW-0813">Transport</keyword>
<comment type="catalytic activity">
    <reaction evidence="8">
        <text>fluoride(in) = fluoride(out)</text>
        <dbReference type="Rhea" id="RHEA:76159"/>
        <dbReference type="ChEBI" id="CHEBI:17051"/>
    </reaction>
    <physiologicalReaction direction="left-to-right" evidence="8">
        <dbReference type="Rhea" id="RHEA:76160"/>
    </physiologicalReaction>
</comment>
<evidence type="ECO:0000256" key="4">
    <source>
        <dbReference type="ARBA" id="ARBA00022989"/>
    </source>
</evidence>
<keyword evidence="10" id="KW-0915">Sodium</keyword>
<feature type="transmembrane region" description="Helical" evidence="10">
    <location>
        <begin position="76"/>
        <end position="96"/>
    </location>
</feature>
<dbReference type="EMBL" id="BKAL01000011">
    <property type="protein sequence ID" value="GEP70276.1"/>
    <property type="molecule type" value="Genomic_DNA"/>
</dbReference>
<comment type="activity regulation">
    <text evidence="10">Na(+) is not transported, but it plays an essential structural role and its presence is essential for fluoride channel function.</text>
</comment>
<organism evidence="11 12">
    <name type="scientific">Cellulomonas soli</name>
    <dbReference type="NCBI Taxonomy" id="931535"/>
    <lineage>
        <taxon>Bacteria</taxon>
        <taxon>Bacillati</taxon>
        <taxon>Actinomycetota</taxon>
        <taxon>Actinomycetes</taxon>
        <taxon>Micrococcales</taxon>
        <taxon>Cellulomonadaceae</taxon>
        <taxon>Cellulomonas</taxon>
    </lineage>
</organism>
<evidence type="ECO:0000256" key="8">
    <source>
        <dbReference type="ARBA" id="ARBA00035585"/>
    </source>
</evidence>
<feature type="binding site" evidence="10">
    <location>
        <position position="89"/>
    </location>
    <ligand>
        <name>Na(+)</name>
        <dbReference type="ChEBI" id="CHEBI:29101"/>
        <note>structural</note>
    </ligand>
</feature>
<feature type="binding site" evidence="10">
    <location>
        <position position="86"/>
    </location>
    <ligand>
        <name>Na(+)</name>
        <dbReference type="ChEBI" id="CHEBI:29101"/>
        <note>structural</note>
    </ligand>
</feature>
<comment type="similarity">
    <text evidence="7 10">Belongs to the fluoride channel Fluc/FEX (TC 1.A.43) family.</text>
</comment>
<comment type="subcellular location">
    <subcellularLocation>
        <location evidence="1 10">Cell membrane</location>
        <topology evidence="1 10">Multi-pass membrane protein</topology>
    </subcellularLocation>
</comment>
<gene>
    <name evidence="10" type="primary">fluC</name>
    <name evidence="10" type="synonym">crcB</name>
    <name evidence="11" type="ORF">CSO01_29910</name>
</gene>
<evidence type="ECO:0000256" key="7">
    <source>
        <dbReference type="ARBA" id="ARBA00035120"/>
    </source>
</evidence>
<evidence type="ECO:0000256" key="3">
    <source>
        <dbReference type="ARBA" id="ARBA00022692"/>
    </source>
</evidence>
<dbReference type="PANTHER" id="PTHR28259:SF1">
    <property type="entry name" value="FLUORIDE EXPORT PROTEIN 1-RELATED"/>
    <property type="match status" value="1"/>
</dbReference>
<evidence type="ECO:0000256" key="1">
    <source>
        <dbReference type="ARBA" id="ARBA00004651"/>
    </source>
</evidence>
<keyword evidence="4 10" id="KW-1133">Transmembrane helix</keyword>
<evidence type="ECO:0000313" key="11">
    <source>
        <dbReference type="EMBL" id="GEP70276.1"/>
    </source>
</evidence>
<dbReference type="InterPro" id="IPR003691">
    <property type="entry name" value="FluC"/>
</dbReference>
<keyword evidence="5 10" id="KW-0472">Membrane</keyword>
<feature type="transmembrane region" description="Helical" evidence="10">
    <location>
        <begin position="41"/>
        <end position="64"/>
    </location>
</feature>
<accession>A0A512PGF3</accession>
<keyword evidence="6 10" id="KW-0407">Ion channel</keyword>
<comment type="caution">
    <text evidence="11">The sequence shown here is derived from an EMBL/GenBank/DDBJ whole genome shotgun (WGS) entry which is preliminary data.</text>
</comment>
<dbReference type="RefSeq" id="WP_146954051.1">
    <property type="nucleotide sequence ID" value="NZ_BAABBJ010000014.1"/>
</dbReference>
<evidence type="ECO:0000256" key="10">
    <source>
        <dbReference type="HAMAP-Rule" id="MF_00454"/>
    </source>
</evidence>
<evidence type="ECO:0000256" key="9">
    <source>
        <dbReference type="ARBA" id="ARBA00049940"/>
    </source>
</evidence>
<dbReference type="GO" id="GO:0140114">
    <property type="term" value="P:cellular detoxification of fluoride"/>
    <property type="evidence" value="ECO:0007669"/>
    <property type="project" value="UniProtKB-UniRule"/>
</dbReference>
<keyword evidence="10" id="KW-0406">Ion transport</keyword>
<name>A0A512PGF3_9CELL</name>
<keyword evidence="3 10" id="KW-0812">Transmembrane</keyword>